<dbReference type="RefSeq" id="XP_062685752.1">
    <property type="nucleotide sequence ID" value="XM_062825327.1"/>
</dbReference>
<reference evidence="1" key="1">
    <citation type="journal article" date="2023" name="Mol. Phylogenet. Evol.">
        <title>Genome-scale phylogeny and comparative genomics of the fungal order Sordariales.</title>
        <authorList>
            <person name="Hensen N."/>
            <person name="Bonometti L."/>
            <person name="Westerberg I."/>
            <person name="Brannstrom I.O."/>
            <person name="Guillou S."/>
            <person name="Cros-Aarteil S."/>
            <person name="Calhoun S."/>
            <person name="Haridas S."/>
            <person name="Kuo A."/>
            <person name="Mondo S."/>
            <person name="Pangilinan J."/>
            <person name="Riley R."/>
            <person name="LaButti K."/>
            <person name="Andreopoulos B."/>
            <person name="Lipzen A."/>
            <person name="Chen C."/>
            <person name="Yan M."/>
            <person name="Daum C."/>
            <person name="Ng V."/>
            <person name="Clum A."/>
            <person name="Steindorff A."/>
            <person name="Ohm R.A."/>
            <person name="Martin F."/>
            <person name="Silar P."/>
            <person name="Natvig D.O."/>
            <person name="Lalanne C."/>
            <person name="Gautier V."/>
            <person name="Ament-Velasquez S.L."/>
            <person name="Kruys A."/>
            <person name="Hutchinson M.I."/>
            <person name="Powell A.J."/>
            <person name="Barry K."/>
            <person name="Miller A.N."/>
            <person name="Grigoriev I.V."/>
            <person name="Debuchy R."/>
            <person name="Gladieux P."/>
            <person name="Hiltunen Thoren M."/>
            <person name="Johannesson H."/>
        </authorList>
    </citation>
    <scope>NUCLEOTIDE SEQUENCE</scope>
    <source>
        <strain evidence="1">CBS 560.94</strain>
    </source>
</reference>
<organism evidence="1 2">
    <name type="scientific">Neurospora tetraspora</name>
    <dbReference type="NCBI Taxonomy" id="94610"/>
    <lineage>
        <taxon>Eukaryota</taxon>
        <taxon>Fungi</taxon>
        <taxon>Dikarya</taxon>
        <taxon>Ascomycota</taxon>
        <taxon>Pezizomycotina</taxon>
        <taxon>Sordariomycetes</taxon>
        <taxon>Sordariomycetidae</taxon>
        <taxon>Sordariales</taxon>
        <taxon>Sordariaceae</taxon>
        <taxon>Neurospora</taxon>
    </lineage>
</organism>
<sequence length="243" mass="27596">MVCLGYLLVQKVIASRREARWPLSSVNPRARDGKGRVFNQPPEVLHKVFDERIPEENPILRLWAVSKPRKKKHGIRVPILTNISEQSYPLSLVPLLYLPLTELFECLHLNFPVILQVYTTRLQVFEPISGHPLRMLTLYPLDFAKRNAAATGLQDHPEKGRDLGLRRPPGDVFRITNGSQVSNEIMIERPSYFVLCPTYLVLCPAVPGQIIMSGDSPDRRKKTPYRYLARGLPSYGCGKQVAC</sequence>
<name>A0AAE0JMK6_9PEZI</name>
<comment type="caution">
    <text evidence="1">The sequence shown here is derived from an EMBL/GenBank/DDBJ whole genome shotgun (WGS) entry which is preliminary data.</text>
</comment>
<protein>
    <submittedName>
        <fullName evidence="1">Uncharacterized protein</fullName>
    </submittedName>
</protein>
<keyword evidence="2" id="KW-1185">Reference proteome</keyword>
<evidence type="ECO:0000313" key="2">
    <source>
        <dbReference type="Proteomes" id="UP001278500"/>
    </source>
</evidence>
<evidence type="ECO:0000313" key="1">
    <source>
        <dbReference type="EMBL" id="KAK3354374.1"/>
    </source>
</evidence>
<proteinExistence type="predicted"/>
<dbReference type="GeneID" id="87862481"/>
<dbReference type="EMBL" id="JAUEPP010000001">
    <property type="protein sequence ID" value="KAK3354374.1"/>
    <property type="molecule type" value="Genomic_DNA"/>
</dbReference>
<accession>A0AAE0JMK6</accession>
<reference evidence="1" key="2">
    <citation type="submission" date="2023-06" db="EMBL/GenBank/DDBJ databases">
        <authorList>
            <consortium name="Lawrence Berkeley National Laboratory"/>
            <person name="Haridas S."/>
            <person name="Hensen N."/>
            <person name="Bonometti L."/>
            <person name="Westerberg I."/>
            <person name="Brannstrom I.O."/>
            <person name="Guillou S."/>
            <person name="Cros-Aarteil S."/>
            <person name="Calhoun S."/>
            <person name="Kuo A."/>
            <person name="Mondo S."/>
            <person name="Pangilinan J."/>
            <person name="Riley R."/>
            <person name="Labutti K."/>
            <person name="Andreopoulos B."/>
            <person name="Lipzen A."/>
            <person name="Chen C."/>
            <person name="Yanf M."/>
            <person name="Daum C."/>
            <person name="Ng V."/>
            <person name="Clum A."/>
            <person name="Steindorff A."/>
            <person name="Ohm R."/>
            <person name="Martin F."/>
            <person name="Silar P."/>
            <person name="Natvig D."/>
            <person name="Lalanne C."/>
            <person name="Gautier V."/>
            <person name="Ament-Velasquez S.L."/>
            <person name="Kruys A."/>
            <person name="Hutchinson M.I."/>
            <person name="Powell A.J."/>
            <person name="Barry K."/>
            <person name="Miller A.N."/>
            <person name="Grigoriev I.V."/>
            <person name="Debuchy R."/>
            <person name="Gladieux P."/>
            <person name="Thoren M.H."/>
            <person name="Johannesson H."/>
        </authorList>
    </citation>
    <scope>NUCLEOTIDE SEQUENCE</scope>
    <source>
        <strain evidence="1">CBS 560.94</strain>
    </source>
</reference>
<gene>
    <name evidence="1" type="ORF">B0H65DRAFT_437736</name>
</gene>
<dbReference type="Proteomes" id="UP001278500">
    <property type="component" value="Unassembled WGS sequence"/>
</dbReference>
<dbReference type="AlphaFoldDB" id="A0AAE0JMK6"/>